<evidence type="ECO:0000313" key="1">
    <source>
        <dbReference type="EMBL" id="KAJ2804850.1"/>
    </source>
</evidence>
<dbReference type="Proteomes" id="UP001140087">
    <property type="component" value="Unassembled WGS sequence"/>
</dbReference>
<sequence length="223" mass="23074">MGIKIQFAVDMVCQSCVDDVSRVLAGVDGVERFDVSLADQQAVVEGTARPSAVLRAIKESGRAAVVRGAGSSASGNIGAAVCILEDKSGPQGLARFVQVSDDLCYVDISISGIADGTHAIGIHECGDLSSVPESCGARWGPDGCGGMGDIAVQSGRGELAFETDRFKVWEVIGRSIVIAAQPAALAGVIARSAGLFENDKQVCACSGHTLWEESRLVGEGHRL</sequence>
<comment type="caution">
    <text evidence="1">The sequence shown here is derived from an EMBL/GenBank/DDBJ whole genome shotgun (WGS) entry which is preliminary data.</text>
</comment>
<reference evidence="1" key="1">
    <citation type="submission" date="2022-07" db="EMBL/GenBank/DDBJ databases">
        <title>Phylogenomic reconstructions and comparative analyses of Kickxellomycotina fungi.</title>
        <authorList>
            <person name="Reynolds N.K."/>
            <person name="Stajich J.E."/>
            <person name="Barry K."/>
            <person name="Grigoriev I.V."/>
            <person name="Crous P."/>
            <person name="Smith M.E."/>
        </authorList>
    </citation>
    <scope>NUCLEOTIDE SEQUENCE</scope>
    <source>
        <strain evidence="1">BCRC 34780</strain>
    </source>
</reference>
<organism evidence="1 2">
    <name type="scientific">Coemansia helicoidea</name>
    <dbReference type="NCBI Taxonomy" id="1286919"/>
    <lineage>
        <taxon>Eukaryota</taxon>
        <taxon>Fungi</taxon>
        <taxon>Fungi incertae sedis</taxon>
        <taxon>Zoopagomycota</taxon>
        <taxon>Kickxellomycotina</taxon>
        <taxon>Kickxellomycetes</taxon>
        <taxon>Kickxellales</taxon>
        <taxon>Kickxellaceae</taxon>
        <taxon>Coemansia</taxon>
    </lineage>
</organism>
<proteinExistence type="predicted"/>
<dbReference type="EMBL" id="JANBUN010000308">
    <property type="protein sequence ID" value="KAJ2804850.1"/>
    <property type="molecule type" value="Genomic_DNA"/>
</dbReference>
<accession>A0ACC1LBP7</accession>
<evidence type="ECO:0000313" key="2">
    <source>
        <dbReference type="Proteomes" id="UP001140087"/>
    </source>
</evidence>
<protein>
    <submittedName>
        <fullName evidence="1">Copper chaperone</fullName>
    </submittedName>
</protein>
<name>A0ACC1LBP7_9FUNG</name>
<gene>
    <name evidence="1" type="primary">CCS1</name>
    <name evidence="1" type="ORF">H4R21_001479</name>
</gene>
<keyword evidence="2" id="KW-1185">Reference proteome</keyword>